<dbReference type="Pfam" id="PF07690">
    <property type="entry name" value="MFS_1"/>
    <property type="match status" value="1"/>
</dbReference>
<dbReference type="CDD" id="cd17330">
    <property type="entry name" value="MFS_SLC46_TetA_like"/>
    <property type="match status" value="1"/>
</dbReference>
<dbReference type="GO" id="GO:0022857">
    <property type="term" value="F:transmembrane transporter activity"/>
    <property type="evidence" value="ECO:0007669"/>
    <property type="project" value="InterPro"/>
</dbReference>
<feature type="transmembrane region" description="Helical" evidence="6">
    <location>
        <begin position="60"/>
        <end position="82"/>
    </location>
</feature>
<feature type="transmembrane region" description="Helical" evidence="6">
    <location>
        <begin position="197"/>
        <end position="218"/>
    </location>
</feature>
<sequence>MSQNEETNEPELRDGGVEGRSATKGALGVIFLTVFIDLLGFGIVLPLLPLYADIFGTDPSGIVIGMLMACFSIMQFVFAPIWGAISDRIGRRPVIIFGLAGSVVFYTLFGIAAIYESLFGLFVTRIGAGIAGATIPTAQAYIADTTTKENRTRGMALIGIAFGLGFTLGPLFAYFAVPQEIAVEAGAKVSQLGDPGAGPGFVAAGLSSLALLLAIFRLPESHHPGQGKSGNTRKWFDLSAWKTAVSNPAMAYLLLGFFVCIFSFANFETTLSMLIKGSKSFEDAPFNFSFKQVCLTFAMIGFMVAVVQGGLVRRLSKKISEKNLAVGGALIELVGFG</sequence>
<protein>
    <submittedName>
        <fullName evidence="8">Tetracycline-efflux transporter</fullName>
    </submittedName>
</protein>
<feature type="transmembrane region" description="Helical" evidence="6">
    <location>
        <begin position="155"/>
        <end position="177"/>
    </location>
</feature>
<feature type="non-terminal residue" evidence="8">
    <location>
        <position position="337"/>
    </location>
</feature>
<name>A9LGY0_9BACT</name>
<gene>
    <name evidence="8" type="ORF">6FN_1</name>
</gene>
<dbReference type="GO" id="GO:0016020">
    <property type="term" value="C:membrane"/>
    <property type="evidence" value="ECO:0007669"/>
    <property type="project" value="UniProtKB-SubCell"/>
</dbReference>
<evidence type="ECO:0000256" key="4">
    <source>
        <dbReference type="ARBA" id="ARBA00022989"/>
    </source>
</evidence>
<feature type="transmembrane region" description="Helical" evidence="6">
    <location>
        <begin position="94"/>
        <end position="115"/>
    </location>
</feature>
<organism evidence="8">
    <name type="scientific">uncultured planctomycete 6FN</name>
    <dbReference type="NCBI Taxonomy" id="455068"/>
    <lineage>
        <taxon>Bacteria</taxon>
        <taxon>Pseudomonadati</taxon>
        <taxon>Planctomycetota</taxon>
        <taxon>Planctomycetia</taxon>
        <taxon>Planctomycetales</taxon>
        <taxon>environmental samples</taxon>
    </lineage>
</organism>
<feature type="domain" description="Major facilitator superfamily (MFS) profile" evidence="7">
    <location>
        <begin position="26"/>
        <end position="337"/>
    </location>
</feature>
<evidence type="ECO:0000256" key="1">
    <source>
        <dbReference type="ARBA" id="ARBA00004141"/>
    </source>
</evidence>
<feature type="transmembrane region" description="Helical" evidence="6">
    <location>
        <begin position="26"/>
        <end position="48"/>
    </location>
</feature>
<feature type="transmembrane region" description="Helical" evidence="6">
    <location>
        <begin position="295"/>
        <end position="312"/>
    </location>
</feature>
<keyword evidence="2" id="KW-0813">Transport</keyword>
<keyword evidence="3 6" id="KW-0812">Transmembrane</keyword>
<dbReference type="InterPro" id="IPR020846">
    <property type="entry name" value="MFS_dom"/>
</dbReference>
<dbReference type="PANTHER" id="PTHR23504:SF15">
    <property type="entry name" value="MAJOR FACILITATOR SUPERFAMILY (MFS) PROFILE DOMAIN-CONTAINING PROTEIN"/>
    <property type="match status" value="1"/>
</dbReference>
<feature type="transmembrane region" description="Helical" evidence="6">
    <location>
        <begin position="121"/>
        <end position="143"/>
    </location>
</feature>
<dbReference type="SUPFAM" id="SSF103473">
    <property type="entry name" value="MFS general substrate transporter"/>
    <property type="match status" value="1"/>
</dbReference>
<evidence type="ECO:0000256" key="3">
    <source>
        <dbReference type="ARBA" id="ARBA00022692"/>
    </source>
</evidence>
<dbReference type="InterPro" id="IPR036259">
    <property type="entry name" value="MFS_trans_sf"/>
</dbReference>
<evidence type="ECO:0000259" key="7">
    <source>
        <dbReference type="PROSITE" id="PS50850"/>
    </source>
</evidence>
<evidence type="ECO:0000256" key="5">
    <source>
        <dbReference type="ARBA" id="ARBA00023136"/>
    </source>
</evidence>
<comment type="subcellular location">
    <subcellularLocation>
        <location evidence="1">Membrane</location>
        <topology evidence="1">Multi-pass membrane protein</topology>
    </subcellularLocation>
</comment>
<evidence type="ECO:0000256" key="6">
    <source>
        <dbReference type="SAM" id="Phobius"/>
    </source>
</evidence>
<evidence type="ECO:0000256" key="2">
    <source>
        <dbReference type="ARBA" id="ARBA00022448"/>
    </source>
</evidence>
<evidence type="ECO:0000313" key="8">
    <source>
        <dbReference type="EMBL" id="ABX10651.1"/>
    </source>
</evidence>
<dbReference type="AlphaFoldDB" id="A9LGY0"/>
<dbReference type="PRINTS" id="PR01035">
    <property type="entry name" value="TCRTETA"/>
</dbReference>
<feature type="transmembrane region" description="Helical" evidence="6">
    <location>
        <begin position="251"/>
        <end position="275"/>
    </location>
</feature>
<proteinExistence type="predicted"/>
<keyword evidence="5 6" id="KW-0472">Membrane</keyword>
<dbReference type="InterPro" id="IPR001958">
    <property type="entry name" value="Tet-R_TetA/multi-R_MdtG-like"/>
</dbReference>
<dbReference type="EMBL" id="EF591887">
    <property type="protein sequence ID" value="ABX10651.1"/>
    <property type="molecule type" value="Genomic_DNA"/>
</dbReference>
<dbReference type="PANTHER" id="PTHR23504">
    <property type="entry name" value="MAJOR FACILITATOR SUPERFAMILY DOMAIN-CONTAINING PROTEIN 10"/>
    <property type="match status" value="1"/>
</dbReference>
<dbReference type="Gene3D" id="1.20.1250.20">
    <property type="entry name" value="MFS general substrate transporter like domains"/>
    <property type="match status" value="1"/>
</dbReference>
<reference evidence="8" key="1">
    <citation type="journal article" date="2007" name="ISME J.">
        <title>Fosmids of novel marine Planctomycetes from the Namibian and Oregon coast upwelling systems and their cross-comparison with planctomycete genomes.</title>
        <authorList>
            <person name="Woebken D."/>
            <person name="Teeling H."/>
            <person name="Wecker P."/>
            <person name="Dumitriu A."/>
            <person name="Kostadinov I."/>
            <person name="DeLong E.F."/>
            <person name="Amann R."/>
            <person name="Gloeckner F.O."/>
        </authorList>
    </citation>
    <scope>NUCLEOTIDE SEQUENCE</scope>
</reference>
<dbReference type="PROSITE" id="PS50850">
    <property type="entry name" value="MFS"/>
    <property type="match status" value="1"/>
</dbReference>
<keyword evidence="8" id="KW-0195">Cyclin</keyword>
<accession>A9LGY0</accession>
<keyword evidence="4 6" id="KW-1133">Transmembrane helix</keyword>
<dbReference type="InterPro" id="IPR011701">
    <property type="entry name" value="MFS"/>
</dbReference>